<dbReference type="EMBL" id="MH576964">
    <property type="protein sequence ID" value="AXH66656.1"/>
    <property type="molecule type" value="Genomic_DNA"/>
</dbReference>
<feature type="region of interest" description="Disordered" evidence="1">
    <location>
        <begin position="1"/>
        <end position="29"/>
    </location>
</feature>
<dbReference type="Proteomes" id="UP000259040">
    <property type="component" value="Segment"/>
</dbReference>
<proteinExistence type="predicted"/>
<name>A0A345M835_9CAUD</name>
<evidence type="ECO:0000313" key="2">
    <source>
        <dbReference type="EMBL" id="AXH66656.1"/>
    </source>
</evidence>
<evidence type="ECO:0000313" key="3">
    <source>
        <dbReference type="Proteomes" id="UP000259040"/>
    </source>
</evidence>
<sequence>MKSNGGRAKEGRQPRSPASSTEENINNMTSTMVINAVGVESGKMRNKIEDLL</sequence>
<reference evidence="2 3" key="1">
    <citation type="submission" date="2018-07" db="EMBL/GenBank/DDBJ databases">
        <authorList>
            <person name="Boyd E.M."/>
            <person name="Barkley D.B."/>
            <person name="Naeem H."/>
            <person name="Vanhorne R."/>
            <person name="Nayek S."/>
            <person name="Layton S.R."/>
            <person name="Hughes L.E."/>
            <person name="Garlena R.A."/>
            <person name="Russell D.A."/>
            <person name="Pope W.H."/>
            <person name="Jacobs-Sera D."/>
            <person name="Hatfull G.F."/>
        </authorList>
    </citation>
    <scope>NUCLEOTIDE SEQUENCE [LARGE SCALE GENOMIC DNA]</scope>
</reference>
<evidence type="ECO:0000256" key="1">
    <source>
        <dbReference type="SAM" id="MobiDB-lite"/>
    </source>
</evidence>
<organism evidence="2 3">
    <name type="scientific">Streptomyces phage Starbow</name>
    <dbReference type="NCBI Taxonomy" id="2283266"/>
    <lineage>
        <taxon>Viruses</taxon>
        <taxon>Duplodnaviria</taxon>
        <taxon>Heunggongvirae</taxon>
        <taxon>Uroviricota</taxon>
        <taxon>Caudoviricetes</taxon>
        <taxon>Stanwilliamsviridae</taxon>
        <taxon>Boydwoodruffvirinae</taxon>
        <taxon>Karimacvirus</taxon>
        <taxon>Karimacvirus karimac</taxon>
        <taxon>Streptomyces virus Karimac</taxon>
    </lineage>
</organism>
<feature type="compositionally biased region" description="Polar residues" evidence="1">
    <location>
        <begin position="16"/>
        <end position="29"/>
    </location>
</feature>
<protein>
    <submittedName>
        <fullName evidence="2">Uncharacterized protein</fullName>
    </submittedName>
</protein>
<gene>
    <name evidence="2" type="primary">187</name>
    <name evidence="2" type="ORF">SEA_STARBOW_187</name>
</gene>
<accession>A0A345M835</accession>